<accession>A0ABV0BAJ2</accession>
<gene>
    <name evidence="13" type="ORF">TPR58_09505</name>
</gene>
<evidence type="ECO:0000313" key="14">
    <source>
        <dbReference type="Proteomes" id="UP001427805"/>
    </source>
</evidence>
<comment type="subcellular location">
    <subcellularLocation>
        <location evidence="1 8">Cell outer membrane</location>
        <topology evidence="1 8">Multi-pass membrane protein</topology>
    </subcellularLocation>
</comment>
<sequence length="997" mass="106973">MSHKSIALLVGVSLFALPGIAYAQDAVPAEDVATSTDQSTSVDDAGAPAEEIVVTGSRIARSGAQEQTPVTMVAVEDLQKAAPTNIPDALNQLPQFQGSRSTTGGSGNNVLSNANQPRAGNYLNLRNVGSQRMLVLLNGRRVPPTSFEGIVDTNTIPQGLVQRVDVVTAGASAVYGADAVSGVVNFILDTKFQGVRGSLQSGVTELGDGFNWRGSLAGGTSFAGGRGHIVASYDHFDSDGVGSKADRPYLYEPLYFLAGRGTSADPFRTVTNTRNIGYTPGGLITGASNAAAQARLLNLQFLDSQTTRALVIGAPTQQANVRIGGEGAVGIPETVLAAKLRTDQAFTHVRYDLSDTVTAFVQGSYSKAYNQYDTNFDSRTGAQGFTIFRENPYIPTAIRQVLTDTNAASFTLSRQLKDFPVNRTETDTRSWTTTAGFEGKVSFLENGRWDAYYTHGDSRLNTRQVQNENRNLFAAVDAVDEGLFRTGTANGNIVCRVTITNPSLVPGCVPVNLFGNGTPSAAAVDFIAGYTEFEVTNKLDEFGANFSGSPFSTGAGPVGFNVGVTYRRQSLLETSNSDPSIRVDYTGGSDPRTPATYTGIRGVPGLTAALPTPPARFNFTNVGTAKGSTETKEVYGEFVLPLLRDVPLFNYFELNGALRYTDYSTSGGIETWKIGGIWEPIDGVRFRATYSKDIREPTLYDLFAGTQINPSFYDDQGFTNQNLATLFVSGGNPDLKPEQGRTLAFGAVLTPRFLPGFSASVDYYRLKIEDAIGTIGPNVIRDQCRASGGTDPLCALIVRPGPITDTSPANFPTEVRQYPINIAYLETEGVDIDISYRLPLSKLSNGLTGTLSLRGISNYTPRYETNAGAGSATFDLAGTVGRSKWRHTITASYDDGGLGLFLQARIIGAAQRDTAKNTNQVYVENTVAAETYLDFTIDYDITVGSRRMTPFFTVNNLLDNRAPIVAISFIPGVLIPTESGTYDILGRRFTAGVRFNF</sequence>
<evidence type="ECO:0000256" key="6">
    <source>
        <dbReference type="ARBA" id="ARBA00023136"/>
    </source>
</evidence>
<dbReference type="PROSITE" id="PS52016">
    <property type="entry name" value="TONB_DEPENDENT_REC_3"/>
    <property type="match status" value="1"/>
</dbReference>
<keyword evidence="5 9" id="KW-0798">TonB box</keyword>
<feature type="domain" description="TonB-dependent receptor-like beta-barrel" evidence="11">
    <location>
        <begin position="365"/>
        <end position="957"/>
    </location>
</feature>
<evidence type="ECO:0000256" key="5">
    <source>
        <dbReference type="ARBA" id="ARBA00023077"/>
    </source>
</evidence>
<keyword evidence="7 8" id="KW-0998">Cell outer membrane</keyword>
<evidence type="ECO:0000256" key="8">
    <source>
        <dbReference type="PROSITE-ProRule" id="PRU01360"/>
    </source>
</evidence>
<dbReference type="PANTHER" id="PTHR47234">
    <property type="match status" value="1"/>
</dbReference>
<dbReference type="InterPro" id="IPR000531">
    <property type="entry name" value="Beta-barrel_TonB"/>
</dbReference>
<dbReference type="PANTHER" id="PTHR47234:SF3">
    <property type="entry name" value="SECRETIN_TONB SHORT N-TERMINAL DOMAIN-CONTAINING PROTEIN"/>
    <property type="match status" value="1"/>
</dbReference>
<keyword evidence="13" id="KW-0675">Receptor</keyword>
<evidence type="ECO:0000256" key="3">
    <source>
        <dbReference type="ARBA" id="ARBA00022452"/>
    </source>
</evidence>
<evidence type="ECO:0000256" key="10">
    <source>
        <dbReference type="SAM" id="SignalP"/>
    </source>
</evidence>
<proteinExistence type="inferred from homology"/>
<comment type="caution">
    <text evidence="13">The sequence shown here is derived from an EMBL/GenBank/DDBJ whole genome shotgun (WGS) entry which is preliminary data.</text>
</comment>
<feature type="domain" description="TonB-dependent receptor plug" evidence="12">
    <location>
        <begin position="68"/>
        <end position="183"/>
    </location>
</feature>
<protein>
    <submittedName>
        <fullName evidence="13">TonB-dependent receptor</fullName>
    </submittedName>
</protein>
<feature type="signal peptide" evidence="10">
    <location>
        <begin position="1"/>
        <end position="23"/>
    </location>
</feature>
<dbReference type="Gene3D" id="2.40.170.20">
    <property type="entry name" value="TonB-dependent receptor, beta-barrel domain"/>
    <property type="match status" value="1"/>
</dbReference>
<evidence type="ECO:0000313" key="13">
    <source>
        <dbReference type="EMBL" id="MEN3747402.1"/>
    </source>
</evidence>
<dbReference type="EMBL" id="JBDIZK010000005">
    <property type="protein sequence ID" value="MEN3747402.1"/>
    <property type="molecule type" value="Genomic_DNA"/>
</dbReference>
<dbReference type="Pfam" id="PF00593">
    <property type="entry name" value="TonB_dep_Rec_b-barrel"/>
    <property type="match status" value="1"/>
</dbReference>
<evidence type="ECO:0000259" key="12">
    <source>
        <dbReference type="Pfam" id="PF07715"/>
    </source>
</evidence>
<dbReference type="InterPro" id="IPR012910">
    <property type="entry name" value="Plug_dom"/>
</dbReference>
<dbReference type="InterPro" id="IPR037066">
    <property type="entry name" value="Plug_dom_sf"/>
</dbReference>
<keyword evidence="10" id="KW-0732">Signal</keyword>
<evidence type="ECO:0000256" key="2">
    <source>
        <dbReference type="ARBA" id="ARBA00022448"/>
    </source>
</evidence>
<organism evidence="13 14">
    <name type="scientific">Sphingomonas rustica</name>
    <dbReference type="NCBI Taxonomy" id="3103142"/>
    <lineage>
        <taxon>Bacteria</taxon>
        <taxon>Pseudomonadati</taxon>
        <taxon>Pseudomonadota</taxon>
        <taxon>Alphaproteobacteria</taxon>
        <taxon>Sphingomonadales</taxon>
        <taxon>Sphingomonadaceae</taxon>
        <taxon>Sphingomonas</taxon>
    </lineage>
</organism>
<keyword evidence="14" id="KW-1185">Reference proteome</keyword>
<dbReference type="InterPro" id="IPR036942">
    <property type="entry name" value="Beta-barrel_TonB_sf"/>
</dbReference>
<dbReference type="Gene3D" id="2.170.130.10">
    <property type="entry name" value="TonB-dependent receptor, plug domain"/>
    <property type="match status" value="1"/>
</dbReference>
<feature type="chain" id="PRO_5046985818" evidence="10">
    <location>
        <begin position="24"/>
        <end position="997"/>
    </location>
</feature>
<keyword evidence="6 8" id="KW-0472">Membrane</keyword>
<dbReference type="SUPFAM" id="SSF56935">
    <property type="entry name" value="Porins"/>
    <property type="match status" value="1"/>
</dbReference>
<comment type="similarity">
    <text evidence="8 9">Belongs to the TonB-dependent receptor family.</text>
</comment>
<name>A0ABV0BAJ2_9SPHN</name>
<evidence type="ECO:0000259" key="11">
    <source>
        <dbReference type="Pfam" id="PF00593"/>
    </source>
</evidence>
<keyword evidence="3 8" id="KW-1134">Transmembrane beta strand</keyword>
<dbReference type="InterPro" id="IPR039426">
    <property type="entry name" value="TonB-dep_rcpt-like"/>
</dbReference>
<dbReference type="Pfam" id="PF07715">
    <property type="entry name" value="Plug"/>
    <property type="match status" value="1"/>
</dbReference>
<evidence type="ECO:0000256" key="1">
    <source>
        <dbReference type="ARBA" id="ARBA00004571"/>
    </source>
</evidence>
<evidence type="ECO:0000256" key="7">
    <source>
        <dbReference type="ARBA" id="ARBA00023237"/>
    </source>
</evidence>
<dbReference type="RefSeq" id="WP_346246401.1">
    <property type="nucleotide sequence ID" value="NZ_JBDIZK010000005.1"/>
</dbReference>
<keyword evidence="2 8" id="KW-0813">Transport</keyword>
<evidence type="ECO:0000256" key="4">
    <source>
        <dbReference type="ARBA" id="ARBA00022692"/>
    </source>
</evidence>
<keyword evidence="4 8" id="KW-0812">Transmembrane</keyword>
<reference evidence="13 14" key="1">
    <citation type="submission" date="2024-05" db="EMBL/GenBank/DDBJ databases">
        <title>Sphingomonas sp. HF-S3 16S ribosomal RNA gene Genome sequencing and assembly.</title>
        <authorList>
            <person name="Lee H."/>
        </authorList>
    </citation>
    <scope>NUCLEOTIDE SEQUENCE [LARGE SCALE GENOMIC DNA]</scope>
    <source>
        <strain evidence="13 14">HF-S3</strain>
    </source>
</reference>
<dbReference type="Proteomes" id="UP001427805">
    <property type="component" value="Unassembled WGS sequence"/>
</dbReference>
<evidence type="ECO:0000256" key="9">
    <source>
        <dbReference type="RuleBase" id="RU003357"/>
    </source>
</evidence>